<protein>
    <submittedName>
        <fullName evidence="1">Uncharacterized protein</fullName>
    </submittedName>
</protein>
<gene>
    <name evidence="1" type="ORF">BN1050_00570</name>
</gene>
<sequence length="152" mass="17526">MNSIKIKNLFFSIILLVIVSISLMACNNNEPSNKDVIITKVYVEEHAKAGLTNGLSAEEVKEVFGKPQKESVDGVFDVFLYYKINKKDYQLPENSIDHEGIIRGDVGYEMQIVLQNDKVMEYQYFYKVDDDVWEFRVSEDQTHDNKVTSSDE</sequence>
<dbReference type="EMBL" id="LN483073">
    <property type="protein sequence ID" value="CEA00327.1"/>
    <property type="molecule type" value="Genomic_DNA"/>
</dbReference>
<organism evidence="1">
    <name type="scientific">Metalysinibacillus saudimassiliensis</name>
    <dbReference type="NCBI Taxonomy" id="1461583"/>
    <lineage>
        <taxon>Bacteria</taxon>
        <taxon>Bacillati</taxon>
        <taxon>Bacillota</taxon>
        <taxon>Bacilli</taxon>
        <taxon>Bacillales</taxon>
        <taxon>Caryophanaceae</taxon>
        <taxon>Metalysinibacillus</taxon>
    </lineage>
</organism>
<dbReference type="HOGENOM" id="CLU_1720105_0_0_9"/>
<dbReference type="PROSITE" id="PS51257">
    <property type="entry name" value="PROKAR_LIPOPROTEIN"/>
    <property type="match status" value="1"/>
</dbReference>
<accession>A0A078M4P5</accession>
<evidence type="ECO:0000313" key="1">
    <source>
        <dbReference type="EMBL" id="CEA00327.1"/>
    </source>
</evidence>
<proteinExistence type="predicted"/>
<name>A0A078M4P5_9BACL</name>
<dbReference type="AlphaFoldDB" id="A0A078M4P5"/>
<dbReference type="PATRIC" id="fig|1461583.4.peg.543"/>
<reference evidence="1" key="1">
    <citation type="submission" date="2014-07" db="EMBL/GenBank/DDBJ databases">
        <authorList>
            <person name="Urmite Genomes Urmite Genomes"/>
        </authorList>
    </citation>
    <scope>NUCLEOTIDE SEQUENCE</scope>
    <source>
        <strain evidence="1">13S34_air</strain>
    </source>
</reference>